<dbReference type="GO" id="GO:0042273">
    <property type="term" value="P:ribosomal large subunit biogenesis"/>
    <property type="evidence" value="ECO:0007669"/>
    <property type="project" value="InterPro"/>
</dbReference>
<protein>
    <recommendedName>
        <fullName evidence="4">Ribosome biogenesis protein NSA1</fullName>
    </recommendedName>
</protein>
<keyword evidence="6" id="KW-1185">Reference proteome</keyword>
<dbReference type="RefSeq" id="XP_034010073.1">
    <property type="nucleotide sequence ID" value="XM_034158018.1"/>
</dbReference>
<organism evidence="5 6">
    <name type="scientific">Diutina rugosa</name>
    <name type="common">Yeast</name>
    <name type="synonym">Candida rugosa</name>
    <dbReference type="NCBI Taxonomy" id="5481"/>
    <lineage>
        <taxon>Eukaryota</taxon>
        <taxon>Fungi</taxon>
        <taxon>Dikarya</taxon>
        <taxon>Ascomycota</taxon>
        <taxon>Saccharomycotina</taxon>
        <taxon>Pichiomycetes</taxon>
        <taxon>Debaryomycetaceae</taxon>
        <taxon>Diutina</taxon>
    </lineage>
</organism>
<dbReference type="PANTHER" id="PTHR16038:SF4">
    <property type="entry name" value="WD REPEAT-CONTAINING PROTEIN 74"/>
    <property type="match status" value="1"/>
</dbReference>
<dbReference type="VEuPathDB" id="FungiDB:DIURU_005076"/>
<evidence type="ECO:0000256" key="4">
    <source>
        <dbReference type="ARBA" id="ARBA00014234"/>
    </source>
</evidence>
<dbReference type="OrthoDB" id="18388at2759"/>
<evidence type="ECO:0000256" key="3">
    <source>
        <dbReference type="ARBA" id="ARBA00011187"/>
    </source>
</evidence>
<dbReference type="EMBL" id="SWFT01000153">
    <property type="protein sequence ID" value="KAA8897645.1"/>
    <property type="molecule type" value="Genomic_DNA"/>
</dbReference>
<dbReference type="Proteomes" id="UP000449547">
    <property type="component" value="Unassembled WGS sequence"/>
</dbReference>
<dbReference type="GO" id="GO:0030687">
    <property type="term" value="C:preribosome, large subunit precursor"/>
    <property type="evidence" value="ECO:0007669"/>
    <property type="project" value="TreeGrafter"/>
</dbReference>
<dbReference type="GeneID" id="54783727"/>
<dbReference type="SUPFAM" id="SSF50978">
    <property type="entry name" value="WD40 repeat-like"/>
    <property type="match status" value="1"/>
</dbReference>
<comment type="caution">
    <text evidence="5">The sequence shown here is derived from an EMBL/GenBank/DDBJ whole genome shotgun (WGS) entry which is preliminary data.</text>
</comment>
<evidence type="ECO:0000256" key="1">
    <source>
        <dbReference type="ARBA" id="ARBA00002889"/>
    </source>
</evidence>
<dbReference type="InterPro" id="IPR037379">
    <property type="entry name" value="WDR74/Nsa1"/>
</dbReference>
<dbReference type="InterPro" id="IPR036322">
    <property type="entry name" value="WD40_repeat_dom_sf"/>
</dbReference>
<dbReference type="InterPro" id="IPR015943">
    <property type="entry name" value="WD40/YVTN_repeat-like_dom_sf"/>
</dbReference>
<dbReference type="OMA" id="KNVCRMR"/>
<comment type="similarity">
    <text evidence="2">Belongs to the NSA1 family.</text>
</comment>
<proteinExistence type="inferred from homology"/>
<reference evidence="5 6" key="1">
    <citation type="submission" date="2019-07" db="EMBL/GenBank/DDBJ databases">
        <title>Genome assembly of two rare yeast pathogens: Diutina rugosa and Trichomonascus ciferrii.</title>
        <authorList>
            <person name="Mixao V."/>
            <person name="Saus E."/>
            <person name="Hansen A."/>
            <person name="Lass-Flor C."/>
            <person name="Gabaldon T."/>
        </authorList>
    </citation>
    <scope>NUCLEOTIDE SEQUENCE [LARGE SCALE GENOMIC DNA]</scope>
    <source>
        <strain evidence="5 6">CBS 613</strain>
    </source>
</reference>
<sequence length="394" mass="44750">MKFLVACQDNGGFKQIDCVARTDTSRKDAPQPRRITQFFGDVSKRNHILQFAVIQDTFIVALRRQSLCIYDLLSDEYELLREIPLLQAPVCFRDLGDALEAVVVVLKHSALIVSLDPDHDPIEVKLTDNEISDLAVNPETPGVWAYGGKDFDITVAQLWDSDDDFTKKLDKKSFSVDVKYTAKNSPPNHLDISPKIWPRRIRFLPGDFRLVVGTHYGELRVYDFTKDLKPLHHWKVCDKPIITLTVVDDGDAVIITNAQSLVAKYSLTKIDPRGWREHSASAGDIFHPLCRLLGKYSEGGNTGAVFGVAVFDDVLATGGLDRYLRVFRATTRSLLAKVYVGLEVSDVIVLDGDDKLQEIEDERYEEKQKRQRENDDEAEQIWEELEEASKKRRK</sequence>
<evidence type="ECO:0000256" key="2">
    <source>
        <dbReference type="ARBA" id="ARBA00007861"/>
    </source>
</evidence>
<evidence type="ECO:0000313" key="5">
    <source>
        <dbReference type="EMBL" id="KAA8897645.1"/>
    </source>
</evidence>
<dbReference type="AlphaFoldDB" id="A0A642UEI4"/>
<dbReference type="PANTHER" id="PTHR16038">
    <property type="entry name" value="NOP SEVEN ASSOCIATED PROTEIN 1"/>
    <property type="match status" value="1"/>
</dbReference>
<gene>
    <name evidence="5" type="ORF">DIURU_005076</name>
</gene>
<evidence type="ECO:0000313" key="6">
    <source>
        <dbReference type="Proteomes" id="UP000449547"/>
    </source>
</evidence>
<dbReference type="GO" id="GO:0005730">
    <property type="term" value="C:nucleolus"/>
    <property type="evidence" value="ECO:0007669"/>
    <property type="project" value="InterPro"/>
</dbReference>
<comment type="function">
    <text evidence="1">Involved in the biogenesis of the 60S ribosomal subunit.</text>
</comment>
<name>A0A642UEI4_DIURU</name>
<dbReference type="CDD" id="cd22858">
    <property type="entry name" value="Nsa1"/>
    <property type="match status" value="1"/>
</dbReference>
<dbReference type="Gene3D" id="2.130.10.10">
    <property type="entry name" value="YVTN repeat-like/Quinoprotein amine dehydrogenase"/>
    <property type="match status" value="1"/>
</dbReference>
<accession>A0A642UEI4</accession>
<comment type="subunit">
    <text evidence="3">Component of the pre-66S ribosomal particle.</text>
</comment>